<keyword evidence="3" id="KW-1185">Reference proteome</keyword>
<dbReference type="RefSeq" id="WP_102992271.1">
    <property type="nucleotide sequence ID" value="NZ_FXTU01000003.1"/>
</dbReference>
<proteinExistence type="predicted"/>
<organism evidence="2 3">
    <name type="scientific">Laceyella tengchongensis</name>
    <dbReference type="NCBI Taxonomy" id="574699"/>
    <lineage>
        <taxon>Bacteria</taxon>
        <taxon>Bacillati</taxon>
        <taxon>Bacillota</taxon>
        <taxon>Bacilli</taxon>
        <taxon>Bacillales</taxon>
        <taxon>Thermoactinomycetaceae</taxon>
        <taxon>Laceyella</taxon>
    </lineage>
</organism>
<feature type="region of interest" description="Disordered" evidence="1">
    <location>
        <begin position="1"/>
        <end position="29"/>
    </location>
</feature>
<dbReference type="AlphaFoldDB" id="A0AA45WP52"/>
<feature type="compositionally biased region" description="Basic residues" evidence="1">
    <location>
        <begin position="1"/>
        <end position="20"/>
    </location>
</feature>
<dbReference type="EMBL" id="FXTU01000003">
    <property type="protein sequence ID" value="SMP20688.1"/>
    <property type="molecule type" value="Genomic_DNA"/>
</dbReference>
<evidence type="ECO:0000256" key="1">
    <source>
        <dbReference type="SAM" id="MobiDB-lite"/>
    </source>
</evidence>
<evidence type="ECO:0000313" key="3">
    <source>
        <dbReference type="Proteomes" id="UP001157946"/>
    </source>
</evidence>
<evidence type="ECO:0000313" key="2">
    <source>
        <dbReference type="EMBL" id="SMP20688.1"/>
    </source>
</evidence>
<gene>
    <name evidence="2" type="ORF">SAMN06265361_103413</name>
</gene>
<comment type="caution">
    <text evidence="2">The sequence shown here is derived from an EMBL/GenBank/DDBJ whole genome shotgun (WGS) entry which is preliminary data.</text>
</comment>
<sequence>MSVKKKKKPQSHKKAVKKQTKPNTTLAKPLEETMPPLVFPQLSSLSIARILSGFMKFRSTVKDLSQSIQRVENVMDHAYQMFEIATKMMAHTKQRGGFPALPGEKRPPSTLDQDIPVINLPFDDDPPNGLPGQQPPFQLGNILSLLQSPLIQRFIASLFRPSQPTAASYKNREG</sequence>
<accession>A0AA45WP52</accession>
<name>A0AA45WP52_9BACL</name>
<protein>
    <submittedName>
        <fullName evidence="2">Uncharacterized protein</fullName>
    </submittedName>
</protein>
<reference evidence="2" key="1">
    <citation type="submission" date="2017-05" db="EMBL/GenBank/DDBJ databases">
        <authorList>
            <person name="Varghese N."/>
            <person name="Submissions S."/>
        </authorList>
    </citation>
    <scope>NUCLEOTIDE SEQUENCE</scope>
    <source>
        <strain evidence="2">DSM 45262</strain>
    </source>
</reference>
<dbReference type="Proteomes" id="UP001157946">
    <property type="component" value="Unassembled WGS sequence"/>
</dbReference>